<dbReference type="SMART" id="SM00176">
    <property type="entry name" value="RAN"/>
    <property type="match status" value="1"/>
</dbReference>
<dbReference type="STRING" id="65357.A0A024GHF3"/>
<dbReference type="AlphaFoldDB" id="A0A024GHF3"/>
<dbReference type="NCBIfam" id="TIGR00231">
    <property type="entry name" value="small_GTP"/>
    <property type="match status" value="1"/>
</dbReference>
<dbReference type="PROSITE" id="PS51421">
    <property type="entry name" value="RAS"/>
    <property type="match status" value="1"/>
</dbReference>
<dbReference type="InterPro" id="IPR005225">
    <property type="entry name" value="Small_GTP-bd"/>
</dbReference>
<dbReference type="PRINTS" id="PR00449">
    <property type="entry name" value="RASTRNSFRMNG"/>
</dbReference>
<dbReference type="SUPFAM" id="SSF52540">
    <property type="entry name" value="P-loop containing nucleoside triphosphate hydrolases"/>
    <property type="match status" value="1"/>
</dbReference>
<dbReference type="SMART" id="SM00173">
    <property type="entry name" value="RAS"/>
    <property type="match status" value="1"/>
</dbReference>
<feature type="compositionally biased region" description="Acidic residues" evidence="5">
    <location>
        <begin position="61"/>
        <end position="71"/>
    </location>
</feature>
<accession>A0A024GHF3</accession>
<dbReference type="Gene3D" id="3.40.50.300">
    <property type="entry name" value="P-loop containing nucleotide triphosphate hydrolases"/>
    <property type="match status" value="1"/>
</dbReference>
<comment type="caution">
    <text evidence="6">The sequence shown here is derived from an EMBL/GenBank/DDBJ whole genome shotgun (WGS) entry which is preliminary data.</text>
</comment>
<evidence type="ECO:0000313" key="6">
    <source>
        <dbReference type="EMBL" id="CCI46323.1"/>
    </source>
</evidence>
<gene>
    <name evidence="6" type="ORF">BN9_072520</name>
</gene>
<dbReference type="Proteomes" id="UP000053237">
    <property type="component" value="Unassembled WGS sequence"/>
</dbReference>
<comment type="similarity">
    <text evidence="1">Belongs to the small GTPase superfamily. Rab family.</text>
</comment>
<dbReference type="SMART" id="SM00175">
    <property type="entry name" value="RAB"/>
    <property type="match status" value="1"/>
</dbReference>
<evidence type="ECO:0000313" key="7">
    <source>
        <dbReference type="Proteomes" id="UP000053237"/>
    </source>
</evidence>
<evidence type="ECO:0000256" key="4">
    <source>
        <dbReference type="ARBA" id="ARBA00023288"/>
    </source>
</evidence>
<feature type="region of interest" description="Disordered" evidence="5">
    <location>
        <begin position="139"/>
        <end position="172"/>
    </location>
</feature>
<dbReference type="EMBL" id="CAIX01000123">
    <property type="protein sequence ID" value="CCI46323.1"/>
    <property type="molecule type" value="Genomic_DNA"/>
</dbReference>
<dbReference type="PROSITE" id="PS51419">
    <property type="entry name" value="RAB"/>
    <property type="match status" value="1"/>
</dbReference>
<dbReference type="OrthoDB" id="163058at2759"/>
<dbReference type="InterPro" id="IPR050305">
    <property type="entry name" value="Small_GTPase_Rab"/>
</dbReference>
<keyword evidence="4" id="KW-0449">Lipoprotein</keyword>
<feature type="region of interest" description="Disordered" evidence="5">
    <location>
        <begin position="1"/>
        <end position="72"/>
    </location>
</feature>
<dbReference type="PROSITE" id="PS51420">
    <property type="entry name" value="RHO"/>
    <property type="match status" value="1"/>
</dbReference>
<evidence type="ECO:0000256" key="2">
    <source>
        <dbReference type="ARBA" id="ARBA00022741"/>
    </source>
</evidence>
<organism evidence="6 7">
    <name type="scientific">Albugo candida</name>
    <dbReference type="NCBI Taxonomy" id="65357"/>
    <lineage>
        <taxon>Eukaryota</taxon>
        <taxon>Sar</taxon>
        <taxon>Stramenopiles</taxon>
        <taxon>Oomycota</taxon>
        <taxon>Peronosporomycetes</taxon>
        <taxon>Albuginales</taxon>
        <taxon>Albuginaceae</taxon>
        <taxon>Albugo</taxon>
    </lineage>
</organism>
<dbReference type="CDD" id="cd00154">
    <property type="entry name" value="Rab"/>
    <property type="match status" value="1"/>
</dbReference>
<reference evidence="6 7" key="1">
    <citation type="submission" date="2012-05" db="EMBL/GenBank/DDBJ databases">
        <title>Recombination and specialization in a pathogen metapopulation.</title>
        <authorList>
            <person name="Gardiner A."/>
            <person name="Kemen E."/>
            <person name="Schultz-Larsen T."/>
            <person name="MacLean D."/>
            <person name="Van Oosterhout C."/>
            <person name="Jones J.D.G."/>
        </authorList>
    </citation>
    <scope>NUCLEOTIDE SEQUENCE [LARGE SCALE GENOMIC DNA]</scope>
    <source>
        <strain evidence="6 7">Ac Nc2</strain>
    </source>
</reference>
<evidence type="ECO:0000256" key="1">
    <source>
        <dbReference type="ARBA" id="ARBA00006270"/>
    </source>
</evidence>
<dbReference type="PANTHER" id="PTHR47980">
    <property type="entry name" value="LD44762P"/>
    <property type="match status" value="1"/>
</dbReference>
<keyword evidence="3" id="KW-0342">GTP-binding</keyword>
<dbReference type="InParanoid" id="A0A024GHF3"/>
<sequence length="404" mass="44834">MTDSEWEAEMERSIDSRGRSRSRSIIGETNESPESNTVDEEQLSRIQQCRRRSQSFSSINDEAESDCEPNEDVAKRAAALSKVYLAGSTPVDVTKLPDDKKTSKVKVVQPTGALSAQALDVLSEGLQLSLDSSLAAHGRNTWKPTEEELEEKQMEEDEKKRSSMERNSKQSLASKAALFKSRMFKATSKLPLSSSRSLTEQPCATDQAVPPKKHKLKLLLLGDSGVGKTSLMRVFSGDKFSDSMLATAGVDFKLRQVSIAGQDITLQIWDTAGQERFHRITATYYKGANGIVLVYDVTDKRGFDNVEYWMNNIRQFSSPHLPAMLLVGNKIDLSNRSVPSRDGEAIAKQYNCRFIETSAKTSENINDALETIARDALIMSVNPELTQKSLILKGSKHKENCVIS</sequence>
<dbReference type="SMART" id="SM00174">
    <property type="entry name" value="RHO"/>
    <property type="match status" value="1"/>
</dbReference>
<name>A0A024GHF3_9STRA</name>
<dbReference type="InterPro" id="IPR001806">
    <property type="entry name" value="Small_GTPase"/>
</dbReference>
<dbReference type="Pfam" id="PF00071">
    <property type="entry name" value="Ras"/>
    <property type="match status" value="1"/>
</dbReference>
<keyword evidence="2" id="KW-0547">Nucleotide-binding</keyword>
<feature type="compositionally biased region" description="Basic and acidic residues" evidence="5">
    <location>
        <begin position="157"/>
        <end position="168"/>
    </location>
</feature>
<dbReference type="GO" id="GO:0005525">
    <property type="term" value="F:GTP binding"/>
    <property type="evidence" value="ECO:0007669"/>
    <property type="project" value="UniProtKB-KW"/>
</dbReference>
<keyword evidence="7" id="KW-1185">Reference proteome</keyword>
<protein>
    <submittedName>
        <fullName evidence="6">Uncharacterized protein</fullName>
    </submittedName>
</protein>
<feature type="compositionally biased region" description="Basic and acidic residues" evidence="5">
    <location>
        <begin position="9"/>
        <end position="18"/>
    </location>
</feature>
<dbReference type="GO" id="GO:0003924">
    <property type="term" value="F:GTPase activity"/>
    <property type="evidence" value="ECO:0007669"/>
    <property type="project" value="InterPro"/>
</dbReference>
<proteinExistence type="inferred from homology"/>
<dbReference type="PROSITE" id="PS51417">
    <property type="entry name" value="ARF"/>
    <property type="match status" value="1"/>
</dbReference>
<feature type="compositionally biased region" description="Acidic residues" evidence="5">
    <location>
        <begin position="147"/>
        <end position="156"/>
    </location>
</feature>
<evidence type="ECO:0000256" key="5">
    <source>
        <dbReference type="SAM" id="MobiDB-lite"/>
    </source>
</evidence>
<dbReference type="FunFam" id="3.40.50.300:FF:001129">
    <property type="entry name" value="ras-related protein Rab-44 isoform X2"/>
    <property type="match status" value="1"/>
</dbReference>
<evidence type="ECO:0000256" key="3">
    <source>
        <dbReference type="ARBA" id="ARBA00023134"/>
    </source>
</evidence>
<dbReference type="InterPro" id="IPR027417">
    <property type="entry name" value="P-loop_NTPase"/>
</dbReference>